<feature type="compositionally biased region" description="Polar residues" evidence="1">
    <location>
        <begin position="71"/>
        <end position="82"/>
    </location>
</feature>
<protein>
    <submittedName>
        <fullName evidence="2">Uncharacterized protein</fullName>
    </submittedName>
</protein>
<evidence type="ECO:0000313" key="2">
    <source>
        <dbReference type="EMBL" id="RPA72799.1"/>
    </source>
</evidence>
<reference evidence="2 3" key="1">
    <citation type="journal article" date="2018" name="Nat. Ecol. Evol.">
        <title>Pezizomycetes genomes reveal the molecular basis of ectomycorrhizal truffle lifestyle.</title>
        <authorList>
            <person name="Murat C."/>
            <person name="Payen T."/>
            <person name="Noel B."/>
            <person name="Kuo A."/>
            <person name="Morin E."/>
            <person name="Chen J."/>
            <person name="Kohler A."/>
            <person name="Krizsan K."/>
            <person name="Balestrini R."/>
            <person name="Da Silva C."/>
            <person name="Montanini B."/>
            <person name="Hainaut M."/>
            <person name="Levati E."/>
            <person name="Barry K.W."/>
            <person name="Belfiori B."/>
            <person name="Cichocki N."/>
            <person name="Clum A."/>
            <person name="Dockter R.B."/>
            <person name="Fauchery L."/>
            <person name="Guy J."/>
            <person name="Iotti M."/>
            <person name="Le Tacon F."/>
            <person name="Lindquist E.A."/>
            <person name="Lipzen A."/>
            <person name="Malagnac F."/>
            <person name="Mello A."/>
            <person name="Molinier V."/>
            <person name="Miyauchi S."/>
            <person name="Poulain J."/>
            <person name="Riccioni C."/>
            <person name="Rubini A."/>
            <person name="Sitrit Y."/>
            <person name="Splivallo R."/>
            <person name="Traeger S."/>
            <person name="Wang M."/>
            <person name="Zifcakova L."/>
            <person name="Wipf D."/>
            <person name="Zambonelli A."/>
            <person name="Paolocci F."/>
            <person name="Nowrousian M."/>
            <person name="Ottonello S."/>
            <person name="Baldrian P."/>
            <person name="Spatafora J.W."/>
            <person name="Henrissat B."/>
            <person name="Nagy L.G."/>
            <person name="Aury J.M."/>
            <person name="Wincker P."/>
            <person name="Grigoriev I.V."/>
            <person name="Bonfante P."/>
            <person name="Martin F.M."/>
        </authorList>
    </citation>
    <scope>NUCLEOTIDE SEQUENCE [LARGE SCALE GENOMIC DNA]</scope>
    <source>
        <strain evidence="2 3">RN42</strain>
    </source>
</reference>
<organism evidence="2 3">
    <name type="scientific">Ascobolus immersus RN42</name>
    <dbReference type="NCBI Taxonomy" id="1160509"/>
    <lineage>
        <taxon>Eukaryota</taxon>
        <taxon>Fungi</taxon>
        <taxon>Dikarya</taxon>
        <taxon>Ascomycota</taxon>
        <taxon>Pezizomycotina</taxon>
        <taxon>Pezizomycetes</taxon>
        <taxon>Pezizales</taxon>
        <taxon>Ascobolaceae</taxon>
        <taxon>Ascobolus</taxon>
    </lineage>
</organism>
<gene>
    <name evidence="2" type="ORF">BJ508DRAFT_314431</name>
</gene>
<feature type="compositionally biased region" description="Polar residues" evidence="1">
    <location>
        <begin position="55"/>
        <end position="64"/>
    </location>
</feature>
<feature type="region of interest" description="Disordered" evidence="1">
    <location>
        <begin position="54"/>
        <end position="82"/>
    </location>
</feature>
<keyword evidence="3" id="KW-1185">Reference proteome</keyword>
<sequence length="374" mass="41025">MTTSVMPTSSQVQDELPVPPACFHRGALFCPVLQATSFQLPLYHITISFKASHHISPNRSSPGSENERSNPRGNDSMSSQPATNFQLDEKPACTAHKFVKISLLTTKDTIGNEITLPVTNTIGLEGLQWLCALCSEWTISGTGLGPEIPADRVYRCCTKGCSKAVCTLCTVKKLRIVNPVEFFSLTDAELMQLVSEWKVSNAPSETAATILPSQRPHQQNPLQWQGDNSALVSLPIEPPLPEYGYLESHLSVAELDKKLKVFTPGHKFQALVTATPTIGRGELQFATRCNCCGRDVLTILSGYYTCTKCGNCIEDGSLFRPLLVGKRCKDCIDANCARNCKGNQYTVPDRDYLQVCKVLESLAGEQNPPSRRRG</sequence>
<dbReference type="Proteomes" id="UP000275078">
    <property type="component" value="Unassembled WGS sequence"/>
</dbReference>
<name>A0A3N4HF49_ASCIM</name>
<evidence type="ECO:0000256" key="1">
    <source>
        <dbReference type="SAM" id="MobiDB-lite"/>
    </source>
</evidence>
<dbReference type="AlphaFoldDB" id="A0A3N4HF49"/>
<evidence type="ECO:0000313" key="3">
    <source>
        <dbReference type="Proteomes" id="UP000275078"/>
    </source>
</evidence>
<proteinExistence type="predicted"/>
<accession>A0A3N4HF49</accession>
<dbReference type="EMBL" id="ML119846">
    <property type="protein sequence ID" value="RPA72799.1"/>
    <property type="molecule type" value="Genomic_DNA"/>
</dbReference>